<dbReference type="CDD" id="cd03042">
    <property type="entry name" value="GST_N_Zeta"/>
    <property type="match status" value="1"/>
</dbReference>
<proteinExistence type="evidence at transcript level"/>
<dbReference type="InterPro" id="IPR004045">
    <property type="entry name" value="Glutathione_S-Trfase_N"/>
</dbReference>
<dbReference type="GO" id="GO:0005739">
    <property type="term" value="C:mitochondrion"/>
    <property type="evidence" value="ECO:0007669"/>
    <property type="project" value="TreeGrafter"/>
</dbReference>
<dbReference type="GO" id="GO:0006572">
    <property type="term" value="P:L-tyrosine catabolic process"/>
    <property type="evidence" value="ECO:0007669"/>
    <property type="project" value="UniProtKB-KW"/>
</dbReference>
<dbReference type="InterPro" id="IPR040079">
    <property type="entry name" value="Glutathione_S-Trfase"/>
</dbReference>
<dbReference type="GeneID" id="108911389"/>
<feature type="domain" description="GST N-terminal" evidence="12">
    <location>
        <begin position="3"/>
        <end position="86"/>
    </location>
</feature>
<dbReference type="SUPFAM" id="SSF52833">
    <property type="entry name" value="Thioredoxin-like"/>
    <property type="match status" value="1"/>
</dbReference>
<evidence type="ECO:0000256" key="6">
    <source>
        <dbReference type="ARBA" id="ARBA00022490"/>
    </source>
</evidence>
<sequence>MAGKAILYSYWRSSCSWRVRIAMNLKEISYDIVPVSILKGKDEQHSDEYRKINPMKQVPSLAIDGNILIESLSILEYLEETRPKIPLLPSDFGARAKVREICAIIASGIQPLQNLKVLNYVGKEKQQEWAQHWINEGFRAVEKILSTTAGEYCIGNDVTLADCFLIPQVYNARRFQVNLELFPNILKIDTRLKNHPAFREADPEHQPDCPNK</sequence>
<dbReference type="GO" id="GO:0004364">
    <property type="term" value="F:glutathione transferase activity"/>
    <property type="evidence" value="ECO:0007669"/>
    <property type="project" value="UniProtKB-EC"/>
</dbReference>
<dbReference type="InterPro" id="IPR010987">
    <property type="entry name" value="Glutathione-S-Trfase_C-like"/>
</dbReference>
<evidence type="ECO:0000313" key="14">
    <source>
        <dbReference type="EMBL" id="QYA72006.1"/>
    </source>
</evidence>
<comment type="similarity">
    <text evidence="5">Belongs to the GST superfamily. Zeta family.</text>
</comment>
<dbReference type="RefSeq" id="XP_018571835.1">
    <property type="nucleotide sequence ID" value="XM_018716319.1"/>
</dbReference>
<dbReference type="InterPro" id="IPR004046">
    <property type="entry name" value="GST_C"/>
</dbReference>
<dbReference type="InterPro" id="IPR034333">
    <property type="entry name" value="GST_Zeta_N"/>
</dbReference>
<evidence type="ECO:0000256" key="2">
    <source>
        <dbReference type="ARBA" id="ARBA00001955"/>
    </source>
</evidence>
<dbReference type="InterPro" id="IPR034330">
    <property type="entry name" value="GST_Zeta_C"/>
</dbReference>
<dbReference type="SFLD" id="SFLDS00019">
    <property type="entry name" value="Glutathione_Transferase_(cytos"/>
    <property type="match status" value="1"/>
</dbReference>
<keyword evidence="8" id="KW-0828">Tyrosine catabolism</keyword>
<dbReference type="InterPro" id="IPR005955">
    <property type="entry name" value="GST_Zeta"/>
</dbReference>
<dbReference type="GO" id="GO:0006559">
    <property type="term" value="P:L-phenylalanine catabolic process"/>
    <property type="evidence" value="ECO:0007669"/>
    <property type="project" value="UniProtKB-UniPathway"/>
</dbReference>
<dbReference type="EMBL" id="MW809378">
    <property type="protein sequence ID" value="QYA72006.1"/>
    <property type="molecule type" value="mRNA"/>
</dbReference>
<evidence type="ECO:0000256" key="10">
    <source>
        <dbReference type="ARBA" id="ARBA00023235"/>
    </source>
</evidence>
<reference evidence="14" key="1">
    <citation type="submission" date="2021-03" db="EMBL/GenBank/DDBJ databases">
        <authorList>
            <person name="Li R."/>
            <person name="Gong F."/>
            <person name="Pan H."/>
            <person name="Liang H."/>
            <person name="Miao H."/>
            <person name="Zhao Y."/>
            <person name="Duan L."/>
            <person name="Yang H."/>
            <person name="Wang L."/>
            <person name="Chen S."/>
            <person name="Zhu H."/>
        </authorList>
    </citation>
    <scope>NUCLEOTIDE SEQUENCE</scope>
    <source>
        <strain evidence="14">AglaGSTZ1</strain>
    </source>
</reference>
<evidence type="ECO:0000259" key="13">
    <source>
        <dbReference type="PROSITE" id="PS50405"/>
    </source>
</evidence>
<evidence type="ECO:0000256" key="1">
    <source>
        <dbReference type="ARBA" id="ARBA00001622"/>
    </source>
</evidence>
<dbReference type="UniPathway" id="UPA00139">
    <property type="reaction ID" value="UER00340"/>
</dbReference>
<evidence type="ECO:0000259" key="12">
    <source>
        <dbReference type="PROSITE" id="PS50404"/>
    </source>
</evidence>
<dbReference type="PROSITE" id="PS50405">
    <property type="entry name" value="GST_CTER"/>
    <property type="match status" value="1"/>
</dbReference>
<evidence type="ECO:0000256" key="5">
    <source>
        <dbReference type="ARBA" id="ARBA00010007"/>
    </source>
</evidence>
<dbReference type="CDD" id="cd03191">
    <property type="entry name" value="GST_C_Zeta"/>
    <property type="match status" value="1"/>
</dbReference>
<dbReference type="SFLD" id="SFLDG00358">
    <property type="entry name" value="Main_(cytGST)"/>
    <property type="match status" value="1"/>
</dbReference>
<dbReference type="FunFam" id="3.40.30.10:FF:000041">
    <property type="entry name" value="Maleylacetoacetate isomerase isoform 1"/>
    <property type="match status" value="1"/>
</dbReference>
<comment type="catalytic activity">
    <reaction evidence="11">
        <text>RX + glutathione = an S-substituted glutathione + a halide anion + H(+)</text>
        <dbReference type="Rhea" id="RHEA:16437"/>
        <dbReference type="ChEBI" id="CHEBI:15378"/>
        <dbReference type="ChEBI" id="CHEBI:16042"/>
        <dbReference type="ChEBI" id="CHEBI:17792"/>
        <dbReference type="ChEBI" id="CHEBI:57925"/>
        <dbReference type="ChEBI" id="CHEBI:90779"/>
        <dbReference type="EC" id="2.5.1.18"/>
    </reaction>
</comment>
<dbReference type="KEGG" id="agb:108911389"/>
<dbReference type="Gene3D" id="1.20.1050.10">
    <property type="match status" value="1"/>
</dbReference>
<dbReference type="FunFam" id="1.20.1050.10:FF:000010">
    <property type="entry name" value="Maleylacetoacetate isomerase isoform 1"/>
    <property type="match status" value="1"/>
</dbReference>
<dbReference type="PANTHER" id="PTHR42673:SF4">
    <property type="entry name" value="MALEYLACETOACETATE ISOMERASE"/>
    <property type="match status" value="1"/>
</dbReference>
<dbReference type="OrthoDB" id="202840at2759"/>
<keyword evidence="10" id="KW-0413">Isomerase</keyword>
<keyword evidence="6" id="KW-0963">Cytoplasm</keyword>
<feature type="domain" description="GST C-terminal" evidence="13">
    <location>
        <begin position="91"/>
        <end position="211"/>
    </location>
</feature>
<accession>A0A8F8QTJ6</accession>
<evidence type="ECO:0000256" key="3">
    <source>
        <dbReference type="ARBA" id="ARBA00004496"/>
    </source>
</evidence>
<dbReference type="PROSITE" id="PS50404">
    <property type="entry name" value="GST_NTER"/>
    <property type="match status" value="1"/>
</dbReference>
<dbReference type="Gene3D" id="3.40.30.10">
    <property type="entry name" value="Glutaredoxin"/>
    <property type="match status" value="1"/>
</dbReference>
<dbReference type="PANTHER" id="PTHR42673">
    <property type="entry name" value="MALEYLACETOACETATE ISOMERASE"/>
    <property type="match status" value="1"/>
</dbReference>
<evidence type="ECO:0000256" key="11">
    <source>
        <dbReference type="ARBA" id="ARBA00047960"/>
    </source>
</evidence>
<keyword evidence="9" id="KW-0585">Phenylalanine catabolism</keyword>
<evidence type="ECO:0000256" key="7">
    <source>
        <dbReference type="ARBA" id="ARBA00022679"/>
    </source>
</evidence>
<dbReference type="GO" id="GO:0016034">
    <property type="term" value="F:maleylacetoacetate isomerase activity"/>
    <property type="evidence" value="ECO:0007669"/>
    <property type="project" value="UniProtKB-EC"/>
</dbReference>
<comment type="catalytic activity">
    <reaction evidence="1">
        <text>4-maleylacetoacetate = 4-fumarylacetoacetate</text>
        <dbReference type="Rhea" id="RHEA:14817"/>
        <dbReference type="ChEBI" id="CHEBI:17105"/>
        <dbReference type="ChEBI" id="CHEBI:18034"/>
        <dbReference type="EC" id="5.2.1.2"/>
    </reaction>
</comment>
<evidence type="ECO:0000256" key="8">
    <source>
        <dbReference type="ARBA" id="ARBA00022878"/>
    </source>
</evidence>
<evidence type="ECO:0000256" key="9">
    <source>
        <dbReference type="ARBA" id="ARBA00023232"/>
    </source>
</evidence>
<dbReference type="AlphaFoldDB" id="A0A8F8QTJ6"/>
<dbReference type="GO" id="GO:0006749">
    <property type="term" value="P:glutathione metabolic process"/>
    <property type="evidence" value="ECO:0007669"/>
    <property type="project" value="TreeGrafter"/>
</dbReference>
<name>A0A8F8QTJ6_ANOGL</name>
<dbReference type="Pfam" id="PF14497">
    <property type="entry name" value="GST_C_3"/>
    <property type="match status" value="1"/>
</dbReference>
<dbReference type="InterPro" id="IPR036282">
    <property type="entry name" value="Glutathione-S-Trfase_C_sf"/>
</dbReference>
<dbReference type="Pfam" id="PF13417">
    <property type="entry name" value="GST_N_3"/>
    <property type="match status" value="1"/>
</dbReference>
<dbReference type="NCBIfam" id="TIGR01262">
    <property type="entry name" value="maiA"/>
    <property type="match status" value="1"/>
</dbReference>
<comment type="cofactor">
    <cofactor evidence="2">
        <name>glutathione</name>
        <dbReference type="ChEBI" id="CHEBI:57925"/>
    </cofactor>
</comment>
<organism evidence="14">
    <name type="scientific">Anoplophora glabripennis</name>
    <name type="common">Asian longhorn beetle</name>
    <name type="synonym">Anoplophora nobilis</name>
    <dbReference type="NCBI Taxonomy" id="217634"/>
    <lineage>
        <taxon>Eukaryota</taxon>
        <taxon>Metazoa</taxon>
        <taxon>Ecdysozoa</taxon>
        <taxon>Arthropoda</taxon>
        <taxon>Hexapoda</taxon>
        <taxon>Insecta</taxon>
        <taxon>Pterygota</taxon>
        <taxon>Neoptera</taxon>
        <taxon>Endopterygota</taxon>
        <taxon>Coleoptera</taxon>
        <taxon>Polyphaga</taxon>
        <taxon>Cucujiformia</taxon>
        <taxon>Chrysomeloidea</taxon>
        <taxon>Cerambycidae</taxon>
        <taxon>Lamiinae</taxon>
        <taxon>Lamiini</taxon>
        <taxon>Anoplophora</taxon>
    </lineage>
</organism>
<evidence type="ECO:0000256" key="4">
    <source>
        <dbReference type="ARBA" id="ARBA00004671"/>
    </source>
</evidence>
<keyword evidence="7 14" id="KW-0808">Transferase</keyword>
<comment type="pathway">
    <text evidence="4">Amino-acid degradation; L-phenylalanine degradation; acetoacetate and fumarate from L-phenylalanine: step 5/6.</text>
</comment>
<dbReference type="SUPFAM" id="SSF47616">
    <property type="entry name" value="GST C-terminal domain-like"/>
    <property type="match status" value="1"/>
</dbReference>
<dbReference type="InterPro" id="IPR036249">
    <property type="entry name" value="Thioredoxin-like_sf"/>
</dbReference>
<protein>
    <submittedName>
        <fullName evidence="14">Glutathione S-transferase</fullName>
    </submittedName>
</protein>
<comment type="subcellular location">
    <subcellularLocation>
        <location evidence="3">Cytoplasm</location>
    </subcellularLocation>
</comment>